<reference evidence="2" key="1">
    <citation type="submission" date="2020-03" db="EMBL/GenBank/DDBJ databases">
        <title>Castanea mollissima Vanexum genome sequencing.</title>
        <authorList>
            <person name="Staton M."/>
        </authorList>
    </citation>
    <scope>NUCLEOTIDE SEQUENCE</scope>
    <source>
        <tissue evidence="2">Leaf</tissue>
    </source>
</reference>
<dbReference type="Proteomes" id="UP000737018">
    <property type="component" value="Unassembled WGS sequence"/>
</dbReference>
<proteinExistence type="predicted"/>
<dbReference type="OrthoDB" id="1750556at2759"/>
<gene>
    <name evidence="2" type="ORF">CMV_015120</name>
</gene>
<evidence type="ECO:0000313" key="2">
    <source>
        <dbReference type="EMBL" id="KAF3960140.1"/>
    </source>
</evidence>
<protein>
    <submittedName>
        <fullName evidence="2">Uncharacterized protein</fullName>
    </submittedName>
</protein>
<feature type="region of interest" description="Disordered" evidence="1">
    <location>
        <begin position="134"/>
        <end position="195"/>
    </location>
</feature>
<accession>A0A8J4R293</accession>
<keyword evidence="3" id="KW-1185">Reference proteome</keyword>
<feature type="compositionally biased region" description="Basic and acidic residues" evidence="1">
    <location>
        <begin position="144"/>
        <end position="184"/>
    </location>
</feature>
<evidence type="ECO:0000313" key="3">
    <source>
        <dbReference type="Proteomes" id="UP000737018"/>
    </source>
</evidence>
<sequence length="195" mass="21781">MATELLVVTTDTEYWHASCYVEEICAKPQFLKFISECSTLFTGTVAKPVKNREQLFVIALKNTANMAKKVNRSLGDIELFDLSIEVKSDFQSCKDDLGVIVHLLVETIASLGANFSMGLRAFARPIGMANREGRILRVGSTSPRRRDGAEENGTREEPKKKKERKEKEEDGTDHPDPEIAEVNKLRASLGLKPLK</sequence>
<evidence type="ECO:0000256" key="1">
    <source>
        <dbReference type="SAM" id="MobiDB-lite"/>
    </source>
</evidence>
<comment type="caution">
    <text evidence="2">The sequence shown here is derived from an EMBL/GenBank/DDBJ whole genome shotgun (WGS) entry which is preliminary data.</text>
</comment>
<dbReference type="AlphaFoldDB" id="A0A8J4R293"/>
<name>A0A8J4R293_9ROSI</name>
<organism evidence="2 3">
    <name type="scientific">Castanea mollissima</name>
    <name type="common">Chinese chestnut</name>
    <dbReference type="NCBI Taxonomy" id="60419"/>
    <lineage>
        <taxon>Eukaryota</taxon>
        <taxon>Viridiplantae</taxon>
        <taxon>Streptophyta</taxon>
        <taxon>Embryophyta</taxon>
        <taxon>Tracheophyta</taxon>
        <taxon>Spermatophyta</taxon>
        <taxon>Magnoliopsida</taxon>
        <taxon>eudicotyledons</taxon>
        <taxon>Gunneridae</taxon>
        <taxon>Pentapetalae</taxon>
        <taxon>rosids</taxon>
        <taxon>fabids</taxon>
        <taxon>Fagales</taxon>
        <taxon>Fagaceae</taxon>
        <taxon>Castanea</taxon>
    </lineage>
</organism>
<dbReference type="EMBL" id="JRKL02002173">
    <property type="protein sequence ID" value="KAF3960140.1"/>
    <property type="molecule type" value="Genomic_DNA"/>
</dbReference>